<name>A0A9W6WCF0_9ACTN</name>
<evidence type="ECO:0000313" key="3">
    <source>
        <dbReference type="EMBL" id="GLZ80526.1"/>
    </source>
</evidence>
<evidence type="ECO:0000313" key="4">
    <source>
        <dbReference type="Proteomes" id="UP001165079"/>
    </source>
</evidence>
<dbReference type="AlphaFoldDB" id="A0A9W6WCF0"/>
<dbReference type="Proteomes" id="UP001165079">
    <property type="component" value="Unassembled WGS sequence"/>
</dbReference>
<organism evidence="3 4">
    <name type="scientific">Actinorhabdospora filicis</name>
    <dbReference type="NCBI Taxonomy" id="1785913"/>
    <lineage>
        <taxon>Bacteria</taxon>
        <taxon>Bacillati</taxon>
        <taxon>Actinomycetota</taxon>
        <taxon>Actinomycetes</taxon>
        <taxon>Micromonosporales</taxon>
        <taxon>Micromonosporaceae</taxon>
        <taxon>Actinorhabdospora</taxon>
    </lineage>
</organism>
<dbReference type="InterPro" id="IPR007278">
    <property type="entry name" value="DUF397"/>
</dbReference>
<accession>A0A9W6WCF0</accession>
<feature type="domain" description="DUF397" evidence="2">
    <location>
        <begin position="9"/>
        <end position="27"/>
    </location>
</feature>
<evidence type="ECO:0000259" key="2">
    <source>
        <dbReference type="Pfam" id="PF04149"/>
    </source>
</evidence>
<dbReference type="Pfam" id="PF04149">
    <property type="entry name" value="DUF397"/>
    <property type="match status" value="2"/>
</dbReference>
<feature type="region of interest" description="Disordered" evidence="1">
    <location>
        <begin position="1"/>
        <end position="23"/>
    </location>
</feature>
<evidence type="ECO:0000256" key="1">
    <source>
        <dbReference type="SAM" id="MobiDB-lite"/>
    </source>
</evidence>
<comment type="caution">
    <text evidence="3">The sequence shown here is derived from an EMBL/GenBank/DDBJ whole genome shotgun (WGS) entry which is preliminary data.</text>
</comment>
<dbReference type="EMBL" id="BSTX01000004">
    <property type="protein sequence ID" value="GLZ80526.1"/>
    <property type="molecule type" value="Genomic_DNA"/>
</dbReference>
<reference evidence="3" key="1">
    <citation type="submission" date="2023-03" db="EMBL/GenBank/DDBJ databases">
        <title>Actinorhabdospora filicis NBRC 111898.</title>
        <authorList>
            <person name="Ichikawa N."/>
            <person name="Sato H."/>
            <person name="Tonouchi N."/>
        </authorList>
    </citation>
    <scope>NUCLEOTIDE SEQUENCE</scope>
    <source>
        <strain evidence="3">NBRC 111898</strain>
    </source>
</reference>
<keyword evidence="4" id="KW-1185">Reference proteome</keyword>
<sequence>MTPEIEVGAWRKSTRSGSGGGSNCVEVGAWRTSTCSSGDGGQCIEAGACTHGIAIRDTKDRTGPVLTVTPGNWAGFVASLTN</sequence>
<protein>
    <recommendedName>
        <fullName evidence="2">DUF397 domain-containing protein</fullName>
    </recommendedName>
</protein>
<feature type="domain" description="DUF397" evidence="2">
    <location>
        <begin position="29"/>
        <end position="80"/>
    </location>
</feature>
<gene>
    <name evidence="3" type="ORF">Afil01_53330</name>
</gene>
<dbReference type="RefSeq" id="WP_285665723.1">
    <property type="nucleotide sequence ID" value="NZ_BSTX01000004.1"/>
</dbReference>
<proteinExistence type="predicted"/>